<keyword evidence="5 6" id="KW-0472">Membrane</keyword>
<proteinExistence type="inferred from homology"/>
<evidence type="ECO:0000256" key="6">
    <source>
        <dbReference type="PIRNR" id="PIRNR018968"/>
    </source>
</evidence>
<dbReference type="RefSeq" id="WP_088230691.1">
    <property type="nucleotide sequence ID" value="NZ_JARXKI010000001.1"/>
</dbReference>
<evidence type="ECO:0000256" key="1">
    <source>
        <dbReference type="ARBA" id="ARBA00004651"/>
    </source>
</evidence>
<feature type="transmembrane region" description="Helical" evidence="6">
    <location>
        <begin position="20"/>
        <end position="41"/>
    </location>
</feature>
<evidence type="ECO:0000313" key="8">
    <source>
        <dbReference type="EMBL" id="PGU00432.1"/>
    </source>
</evidence>
<feature type="transmembrane region" description="Helical" evidence="6">
    <location>
        <begin position="284"/>
        <end position="306"/>
    </location>
</feature>
<evidence type="ECO:0000256" key="5">
    <source>
        <dbReference type="ARBA" id="ARBA00023136"/>
    </source>
</evidence>
<feature type="transmembrane region" description="Helical" evidence="6">
    <location>
        <begin position="61"/>
        <end position="78"/>
    </location>
</feature>
<dbReference type="InterPro" id="IPR052536">
    <property type="entry name" value="ABC-4_Integral_Memb_Prot"/>
</dbReference>
<reference evidence="8 9" key="1">
    <citation type="submission" date="2017-09" db="EMBL/GenBank/DDBJ databases">
        <title>Large-scale bioinformatics analysis of Bacillus genomes uncovers conserved roles of natural products in bacterial physiology.</title>
        <authorList>
            <consortium name="Agbiome Team Llc"/>
            <person name="Bleich R.M."/>
            <person name="Grubbs K.J."/>
            <person name="Santa Maria K.C."/>
            <person name="Allen S.E."/>
            <person name="Farag S."/>
            <person name="Shank E.A."/>
            <person name="Bowers A."/>
        </authorList>
    </citation>
    <scope>NUCLEOTIDE SEQUENCE [LARGE SCALE GENOMIC DNA]</scope>
    <source>
        <strain evidence="8 9">AFS040105</strain>
    </source>
</reference>
<name>A0A2A8IPP5_BACCE</name>
<keyword evidence="3 6" id="KW-0812">Transmembrane</keyword>
<comment type="caution">
    <text evidence="8">The sequence shown here is derived from an EMBL/GenBank/DDBJ whole genome shotgun (WGS) entry which is preliminary data.</text>
</comment>
<keyword evidence="4 6" id="KW-1133">Transmembrane helix</keyword>
<feature type="transmembrane region" description="Helical" evidence="6">
    <location>
        <begin position="610"/>
        <end position="630"/>
    </location>
</feature>
<keyword evidence="2 6" id="KW-1003">Cell membrane</keyword>
<dbReference type="OrthoDB" id="2627848at2"/>
<feature type="transmembrane region" description="Helical" evidence="6">
    <location>
        <begin position="222"/>
        <end position="244"/>
    </location>
</feature>
<keyword evidence="6" id="KW-0813">Transport</keyword>
<evidence type="ECO:0000256" key="4">
    <source>
        <dbReference type="ARBA" id="ARBA00022989"/>
    </source>
</evidence>
<gene>
    <name evidence="8" type="ORF">COD19_14980</name>
</gene>
<dbReference type="Proteomes" id="UP000225766">
    <property type="component" value="Unassembled WGS sequence"/>
</dbReference>
<dbReference type="PANTHER" id="PTHR46795">
    <property type="entry name" value="ABC TRANSPORTER PERMEASE-RELATED-RELATED"/>
    <property type="match status" value="1"/>
</dbReference>
<evidence type="ECO:0000313" key="9">
    <source>
        <dbReference type="Proteomes" id="UP000225766"/>
    </source>
</evidence>
<dbReference type="InterPro" id="IPR003838">
    <property type="entry name" value="ABC3_permease_C"/>
</dbReference>
<dbReference type="InterPro" id="IPR027022">
    <property type="entry name" value="ABC_permease_BceB-typ"/>
</dbReference>
<dbReference type="Pfam" id="PF02687">
    <property type="entry name" value="FtsX"/>
    <property type="match status" value="1"/>
</dbReference>
<dbReference type="GO" id="GO:0005886">
    <property type="term" value="C:plasma membrane"/>
    <property type="evidence" value="ECO:0007669"/>
    <property type="project" value="UniProtKB-SubCell"/>
</dbReference>
<feature type="transmembrane region" description="Helical" evidence="6">
    <location>
        <begin position="197"/>
        <end position="216"/>
    </location>
</feature>
<dbReference type="EMBL" id="NUMG01000021">
    <property type="protein sequence ID" value="PGU00432.1"/>
    <property type="molecule type" value="Genomic_DNA"/>
</dbReference>
<comment type="subcellular location">
    <subcellularLocation>
        <location evidence="1 6">Cell membrane</location>
        <topology evidence="1 6">Multi-pass membrane protein</topology>
    </subcellularLocation>
</comment>
<evidence type="ECO:0000256" key="2">
    <source>
        <dbReference type="ARBA" id="ARBA00022475"/>
    </source>
</evidence>
<dbReference type="PANTHER" id="PTHR46795:SF1">
    <property type="entry name" value="ABC TRANSPORTER PERMEASE PROTEIN"/>
    <property type="match status" value="1"/>
</dbReference>
<evidence type="ECO:0000259" key="7">
    <source>
        <dbReference type="Pfam" id="PF02687"/>
    </source>
</evidence>
<feature type="transmembrane region" description="Helical" evidence="6">
    <location>
        <begin position="579"/>
        <end position="598"/>
    </location>
</feature>
<dbReference type="GO" id="GO:0055085">
    <property type="term" value="P:transmembrane transport"/>
    <property type="evidence" value="ECO:0007669"/>
    <property type="project" value="UniProtKB-UniRule"/>
</dbReference>
<sequence>MNFRQLALNNVKGNWRNYKAFLISSCLSIVVFFMYASFIYHPDVVSGNISMREMISTGLESMNYIVVIFSALFILYANSTFLRARKKEFGLLTLIGGTKSQLGRIIILEQLMLGGIAIVVGIGIGMLCSKLFFQALSVLLKVDKTLPLVWNGKAVLITAGVYFILFLILSLFSVWTVGRLQIIDLLREARKQKVEPFAFTWLCVAGIGCIIVAYVLSFQVTFMNFIMLFLPIVGLTIGGTYLLFTQGSTVVLKVLQKRKKSFYTYPNMFVLSNLIYKMKDNARFLFVISIITAVVSSAVGTLYVFFEDMSYKTVTSTPHAISYEEKGINSHNVIKEGKTKELIKKHGFEGKAREVTYVKLPGTQKITMFNSEHEVPMAIVSEKEYNAEVRKQKREQVREVHNAPGSATMVIMDMAKDMMKVDLSKPYEFKINGQTHSVQLNEPTSFSVFNDSEYLIVNDQDFEKYAKLVPDEEKTKYYGYYIEDWKSTEDLVLDLKKEIAPDKQAELNNSVLAYKNIRESGAITMFIGFFVAVLFFFFACSMTYFKWFNDKEQDRIQFKSLKRIGMTDKEIRKIAIRQMGVIFFIPILIGSIHSGFALHTLGKMLYIDLWKSGAIVIGAYFVASAIYFMIAQRGYLKHVKS</sequence>
<comment type="similarity">
    <text evidence="6">Belongs to the ABC-4 integral membrane protein family.</text>
</comment>
<evidence type="ECO:0000256" key="3">
    <source>
        <dbReference type="ARBA" id="ARBA00022692"/>
    </source>
</evidence>
<feature type="transmembrane region" description="Helical" evidence="6">
    <location>
        <begin position="111"/>
        <end position="133"/>
    </location>
</feature>
<accession>A0A2A8IPP5</accession>
<feature type="transmembrane region" description="Helical" evidence="6">
    <location>
        <begin position="522"/>
        <end position="545"/>
    </location>
</feature>
<feature type="transmembrane region" description="Helical" evidence="6">
    <location>
        <begin position="153"/>
        <end position="177"/>
    </location>
</feature>
<protein>
    <submittedName>
        <fullName evidence="8">ABC transporter permease</fullName>
    </submittedName>
</protein>
<feature type="domain" description="ABC3 transporter permease C-terminal" evidence="7">
    <location>
        <begin position="63"/>
        <end position="181"/>
    </location>
</feature>
<organism evidence="8 9">
    <name type="scientific">Bacillus cereus</name>
    <dbReference type="NCBI Taxonomy" id="1396"/>
    <lineage>
        <taxon>Bacteria</taxon>
        <taxon>Bacillati</taxon>
        <taxon>Bacillota</taxon>
        <taxon>Bacilli</taxon>
        <taxon>Bacillales</taxon>
        <taxon>Bacillaceae</taxon>
        <taxon>Bacillus</taxon>
        <taxon>Bacillus cereus group</taxon>
    </lineage>
</organism>
<dbReference type="PIRSF" id="PIRSF018968">
    <property type="entry name" value="ABC_permease_BceB"/>
    <property type="match status" value="1"/>
</dbReference>
<dbReference type="AlphaFoldDB" id="A0A2A8IPP5"/>